<evidence type="ECO:0000313" key="3">
    <source>
        <dbReference type="Proteomes" id="UP000824074"/>
    </source>
</evidence>
<name>A0A9D1IRP0_9FIRM</name>
<evidence type="ECO:0000313" key="2">
    <source>
        <dbReference type="EMBL" id="HIU40897.1"/>
    </source>
</evidence>
<reference evidence="2" key="2">
    <citation type="journal article" date="2021" name="PeerJ">
        <title>Extensive microbial diversity within the chicken gut microbiome revealed by metagenomics and culture.</title>
        <authorList>
            <person name="Gilroy R."/>
            <person name="Ravi A."/>
            <person name="Getino M."/>
            <person name="Pursley I."/>
            <person name="Horton D.L."/>
            <person name="Alikhan N.F."/>
            <person name="Baker D."/>
            <person name="Gharbi K."/>
            <person name="Hall N."/>
            <person name="Watson M."/>
            <person name="Adriaenssens E.M."/>
            <person name="Foster-Nyarko E."/>
            <person name="Jarju S."/>
            <person name="Secka A."/>
            <person name="Antonio M."/>
            <person name="Oren A."/>
            <person name="Chaudhuri R.R."/>
            <person name="La Ragione R."/>
            <person name="Hildebrand F."/>
            <person name="Pallen M.J."/>
        </authorList>
    </citation>
    <scope>NUCLEOTIDE SEQUENCE</scope>
    <source>
        <strain evidence="2">CHK193-30670</strain>
    </source>
</reference>
<dbReference type="Proteomes" id="UP000824074">
    <property type="component" value="Unassembled WGS sequence"/>
</dbReference>
<feature type="transmembrane region" description="Helical" evidence="1">
    <location>
        <begin position="107"/>
        <end position="128"/>
    </location>
</feature>
<accession>A0A9D1IRP0</accession>
<keyword evidence="1" id="KW-1133">Transmembrane helix</keyword>
<keyword evidence="1" id="KW-0472">Membrane</keyword>
<evidence type="ECO:0000256" key="1">
    <source>
        <dbReference type="SAM" id="Phobius"/>
    </source>
</evidence>
<proteinExistence type="predicted"/>
<sequence>MKILKKIQNNIENNETYKYIKDCNFKRVNKRKLASLALVPMIICGSIIGTATNVKASQIEDSYHKEKETSSIIYVDENTNELTYQANKNNKINSNLLFIDSEEDKELFDYITLGVSCTALGVAVAGLVDNLSNRRRR</sequence>
<comment type="caution">
    <text evidence="2">The sequence shown here is derived from an EMBL/GenBank/DDBJ whole genome shotgun (WGS) entry which is preliminary data.</text>
</comment>
<reference evidence="2" key="1">
    <citation type="submission" date="2020-10" db="EMBL/GenBank/DDBJ databases">
        <authorList>
            <person name="Gilroy R."/>
        </authorList>
    </citation>
    <scope>NUCLEOTIDE SEQUENCE</scope>
    <source>
        <strain evidence="2">CHK193-30670</strain>
    </source>
</reference>
<dbReference type="EMBL" id="DVMT01000064">
    <property type="protein sequence ID" value="HIU40897.1"/>
    <property type="molecule type" value="Genomic_DNA"/>
</dbReference>
<protein>
    <submittedName>
        <fullName evidence="2">Uncharacterized protein</fullName>
    </submittedName>
</protein>
<keyword evidence="1" id="KW-0812">Transmembrane</keyword>
<feature type="transmembrane region" description="Helical" evidence="1">
    <location>
        <begin position="33"/>
        <end position="52"/>
    </location>
</feature>
<organism evidence="2 3">
    <name type="scientific">Candidatus Aphodocola excrementigallinarum</name>
    <dbReference type="NCBI Taxonomy" id="2840670"/>
    <lineage>
        <taxon>Bacteria</taxon>
        <taxon>Bacillati</taxon>
        <taxon>Bacillota</taxon>
        <taxon>Bacilli</taxon>
        <taxon>Candidatus Aphodocola</taxon>
    </lineage>
</organism>
<dbReference type="AlphaFoldDB" id="A0A9D1IRP0"/>
<gene>
    <name evidence="2" type="ORF">IAB68_06350</name>
</gene>